<dbReference type="EMBL" id="JAVDUU010000004">
    <property type="protein sequence ID" value="MDR6944830.1"/>
    <property type="molecule type" value="Genomic_DNA"/>
</dbReference>
<keyword evidence="3" id="KW-1185">Reference proteome</keyword>
<feature type="transmembrane region" description="Helical" evidence="1">
    <location>
        <begin position="6"/>
        <end position="27"/>
    </location>
</feature>
<organism evidence="2 3">
    <name type="scientific">Mucilaginibacter pocheonensis</name>
    <dbReference type="NCBI Taxonomy" id="398050"/>
    <lineage>
        <taxon>Bacteria</taxon>
        <taxon>Pseudomonadati</taxon>
        <taxon>Bacteroidota</taxon>
        <taxon>Sphingobacteriia</taxon>
        <taxon>Sphingobacteriales</taxon>
        <taxon>Sphingobacteriaceae</taxon>
        <taxon>Mucilaginibacter</taxon>
    </lineage>
</organism>
<gene>
    <name evidence="2" type="ORF">J2W55_004690</name>
</gene>
<evidence type="ECO:0008006" key="4">
    <source>
        <dbReference type="Google" id="ProtNLM"/>
    </source>
</evidence>
<name>A0ABU1THD9_9SPHI</name>
<protein>
    <recommendedName>
        <fullName evidence="4">EamA family transporter</fullName>
    </recommendedName>
</protein>
<keyword evidence="1" id="KW-0812">Transmembrane</keyword>
<accession>A0ABU1THD9</accession>
<evidence type="ECO:0000313" key="2">
    <source>
        <dbReference type="EMBL" id="MDR6944830.1"/>
    </source>
</evidence>
<comment type="caution">
    <text evidence="2">The sequence shown here is derived from an EMBL/GenBank/DDBJ whole genome shotgun (WGS) entry which is preliminary data.</text>
</comment>
<keyword evidence="1" id="KW-0472">Membrane</keyword>
<reference evidence="2 3" key="1">
    <citation type="submission" date="2023-07" db="EMBL/GenBank/DDBJ databases">
        <title>Sorghum-associated microbial communities from plants grown in Nebraska, USA.</title>
        <authorList>
            <person name="Schachtman D."/>
        </authorList>
    </citation>
    <scope>NUCLEOTIDE SEQUENCE [LARGE SCALE GENOMIC DNA]</scope>
    <source>
        <strain evidence="2 3">3262</strain>
    </source>
</reference>
<proteinExistence type="predicted"/>
<dbReference type="Proteomes" id="UP001247620">
    <property type="component" value="Unassembled WGS sequence"/>
</dbReference>
<evidence type="ECO:0000313" key="3">
    <source>
        <dbReference type="Proteomes" id="UP001247620"/>
    </source>
</evidence>
<evidence type="ECO:0000256" key="1">
    <source>
        <dbReference type="SAM" id="Phobius"/>
    </source>
</evidence>
<sequence length="30" mass="3502">MKKNKIIYWVATTIIILWEGVMPLATIRAK</sequence>
<keyword evidence="1" id="KW-1133">Transmembrane helix</keyword>